<dbReference type="EMBL" id="KZ303544">
    <property type="protein sequence ID" value="PIA13180.1"/>
    <property type="molecule type" value="Genomic_DNA"/>
</dbReference>
<dbReference type="InterPro" id="IPR043128">
    <property type="entry name" value="Rev_trsase/Diguanyl_cyclase"/>
</dbReference>
<evidence type="ECO:0000313" key="4">
    <source>
        <dbReference type="Proteomes" id="UP000242474"/>
    </source>
</evidence>
<organism evidence="3 4">
    <name type="scientific">Coemansia reversa (strain ATCC 12441 / NRRL 1564)</name>
    <dbReference type="NCBI Taxonomy" id="763665"/>
    <lineage>
        <taxon>Eukaryota</taxon>
        <taxon>Fungi</taxon>
        <taxon>Fungi incertae sedis</taxon>
        <taxon>Zoopagomycota</taxon>
        <taxon>Kickxellomycotina</taxon>
        <taxon>Kickxellomycetes</taxon>
        <taxon>Kickxellales</taxon>
        <taxon>Kickxellaceae</taxon>
        <taxon>Coemansia</taxon>
    </lineage>
</organism>
<reference evidence="3 4" key="1">
    <citation type="journal article" date="2015" name="Genome Biol. Evol.">
        <title>Phylogenomic analyses indicate that early fungi evolved digesting cell walls of algal ancestors of land plants.</title>
        <authorList>
            <person name="Chang Y."/>
            <person name="Wang S."/>
            <person name="Sekimoto S."/>
            <person name="Aerts A.L."/>
            <person name="Choi C."/>
            <person name="Clum A."/>
            <person name="LaButti K.M."/>
            <person name="Lindquist E.A."/>
            <person name="Yee Ngan C."/>
            <person name="Ohm R.A."/>
            <person name="Salamov A.A."/>
            <person name="Grigoriev I.V."/>
            <person name="Spatafora J.W."/>
            <person name="Berbee M.L."/>
        </authorList>
    </citation>
    <scope>NUCLEOTIDE SEQUENCE [LARGE SCALE GENOMIC DNA]</scope>
    <source>
        <strain evidence="3 4">NRRL 1564</strain>
    </source>
</reference>
<keyword evidence="4" id="KW-1185">Reference proteome</keyword>
<dbReference type="Gene3D" id="3.10.10.10">
    <property type="entry name" value="HIV Type 1 Reverse Transcriptase, subunit A, domain 1"/>
    <property type="match status" value="1"/>
</dbReference>
<dbReference type="OrthoDB" id="5592719at2759"/>
<feature type="region of interest" description="Disordered" evidence="1">
    <location>
        <begin position="464"/>
        <end position="493"/>
    </location>
</feature>
<dbReference type="InterPro" id="IPR000477">
    <property type="entry name" value="RT_dom"/>
</dbReference>
<dbReference type="InterPro" id="IPR043502">
    <property type="entry name" value="DNA/RNA_pol_sf"/>
</dbReference>
<gene>
    <name evidence="3" type="ORF">COEREDRAFT_11677</name>
</gene>
<feature type="compositionally biased region" description="Low complexity" evidence="1">
    <location>
        <begin position="264"/>
        <end position="274"/>
    </location>
</feature>
<sequence>MRTRRTLLTNYLGSYARLSPFSPPDRIREILPAPPTVPDAATSEAASNGMQGKISCETFTSQVTKFSVTDLRMSALSWITINKREFDAYLPGAPEAMRLNAVLPLLTGEAKNATGQLLFSSLAKLYDFHCNSFPQADYVLRVQDAARSGKLFMQAPKHAIGTFALAIYKNMNQENPLSTTLIARAPFAENSLPFMVYKIVPDAIRPDEVPEMCRCFDHTNKIGLMLGDGNNATMPPASSGKKKKKRGGGTNNPAPPATNPPAPTISSTASTSSPQGNASKTRASSFKLKGGLENNTVSYFINAINCTNNTNSLGRKVSHLMAIPGLHAKNCELRALADTGAKVCLITERAAKCTGITININSRLLLRTLWPDAMPHHSVGRAHICLQVENGLRIWTHVVVVSFSKGWDLLVGGKTLQQLGIQLTSPMMDRHLGAACKAADHPAKTLDGPSTVLAVAQTIESAYESMPDTEPSHELSHPSPTETSRAAAPVSEPVVSRPMRARLGLPANYFVPKHNDEFITLNALYLEATEASIKERLHHQCATDLHAEALLGELLMGKDTLWEYPGRCLPPAAFALIQPPMYGEAKPVYVVQHTLSDYGIDEPSQAFTQLLIFTKAKPNTTERQVLFDNSANNSLNMISIGMQLPTPMERALFLRDARIISSVDMASFFTQLQLSADVADYWTYDGGPRGKLRNWRMVQGNSESPAIAQAFILHVLEGVSGLQSRLLAYIDNIYIKSTDDDMDAHIADVGHFIRCLAKANVTVNMRKSLWCATRDVEILGRTWLVDLTWSTFDHWVETLCDLPLPSNLGAIRCLCGGVCSL</sequence>
<feature type="region of interest" description="Disordered" evidence="1">
    <location>
        <begin position="226"/>
        <end position="285"/>
    </location>
</feature>
<evidence type="ECO:0000313" key="3">
    <source>
        <dbReference type="EMBL" id="PIA13180.1"/>
    </source>
</evidence>
<feature type="compositionally biased region" description="Polar residues" evidence="1">
    <location>
        <begin position="275"/>
        <end position="284"/>
    </location>
</feature>
<dbReference type="Gene3D" id="3.30.70.270">
    <property type="match status" value="1"/>
</dbReference>
<name>A0A2G5B2D9_COERN</name>
<evidence type="ECO:0000256" key="1">
    <source>
        <dbReference type="SAM" id="MobiDB-lite"/>
    </source>
</evidence>
<dbReference type="Pfam" id="PF00078">
    <property type="entry name" value="RVT_1"/>
    <property type="match status" value="1"/>
</dbReference>
<dbReference type="AlphaFoldDB" id="A0A2G5B2D9"/>
<dbReference type="Proteomes" id="UP000242474">
    <property type="component" value="Unassembled WGS sequence"/>
</dbReference>
<proteinExistence type="predicted"/>
<feature type="domain" description="Reverse transcriptase" evidence="2">
    <location>
        <begin position="654"/>
        <end position="780"/>
    </location>
</feature>
<protein>
    <recommendedName>
        <fullName evidence="2">Reverse transcriptase domain-containing protein</fullName>
    </recommendedName>
</protein>
<evidence type="ECO:0000259" key="2">
    <source>
        <dbReference type="Pfam" id="PF00078"/>
    </source>
</evidence>
<feature type="compositionally biased region" description="Pro residues" evidence="1">
    <location>
        <begin position="253"/>
        <end position="263"/>
    </location>
</feature>
<accession>A0A2G5B2D9</accession>
<dbReference type="SUPFAM" id="SSF56672">
    <property type="entry name" value="DNA/RNA polymerases"/>
    <property type="match status" value="1"/>
</dbReference>